<dbReference type="GO" id="GO:0016020">
    <property type="term" value="C:membrane"/>
    <property type="evidence" value="ECO:0007669"/>
    <property type="project" value="UniProtKB-SubCell"/>
</dbReference>
<evidence type="ECO:0000259" key="7">
    <source>
        <dbReference type="PROSITE" id="PS50850"/>
    </source>
</evidence>
<evidence type="ECO:0000256" key="5">
    <source>
        <dbReference type="SAM" id="MobiDB-lite"/>
    </source>
</evidence>
<evidence type="ECO:0000256" key="1">
    <source>
        <dbReference type="ARBA" id="ARBA00004141"/>
    </source>
</evidence>
<dbReference type="Gene3D" id="1.20.1250.20">
    <property type="entry name" value="MFS general substrate transporter like domains"/>
    <property type="match status" value="1"/>
</dbReference>
<gene>
    <name evidence="8" type="ORF">NBR_LOCUS13466</name>
</gene>
<dbReference type="InterPro" id="IPR005828">
    <property type="entry name" value="MFS_sugar_transport-like"/>
</dbReference>
<accession>A0A0N4YAN6</accession>
<comment type="subcellular location">
    <subcellularLocation>
        <location evidence="1">Membrane</location>
        <topology evidence="1">Multi-pass membrane protein</topology>
    </subcellularLocation>
</comment>
<evidence type="ECO:0000256" key="2">
    <source>
        <dbReference type="ARBA" id="ARBA00022692"/>
    </source>
</evidence>
<organism evidence="10">
    <name type="scientific">Nippostrongylus brasiliensis</name>
    <name type="common">Rat hookworm</name>
    <dbReference type="NCBI Taxonomy" id="27835"/>
    <lineage>
        <taxon>Eukaryota</taxon>
        <taxon>Metazoa</taxon>
        <taxon>Ecdysozoa</taxon>
        <taxon>Nematoda</taxon>
        <taxon>Chromadorea</taxon>
        <taxon>Rhabditida</taxon>
        <taxon>Rhabditina</taxon>
        <taxon>Rhabditomorpha</taxon>
        <taxon>Strongyloidea</taxon>
        <taxon>Heligmosomidae</taxon>
        <taxon>Nippostrongylus</taxon>
    </lineage>
</organism>
<evidence type="ECO:0000313" key="9">
    <source>
        <dbReference type="Proteomes" id="UP000271162"/>
    </source>
</evidence>
<dbReference type="STRING" id="27835.A0A0N4YAN6"/>
<dbReference type="PANTHER" id="PTHR23503:SF96">
    <property type="entry name" value="MAJOR FACILITATOR SUPERFAMILY (MFS) PROFILE DOMAIN-CONTAINING PROTEIN"/>
    <property type="match status" value="1"/>
</dbReference>
<evidence type="ECO:0000313" key="8">
    <source>
        <dbReference type="EMBL" id="VDL77055.1"/>
    </source>
</evidence>
<dbReference type="InterPro" id="IPR045263">
    <property type="entry name" value="GLUT"/>
</dbReference>
<keyword evidence="2 6" id="KW-0812">Transmembrane</keyword>
<dbReference type="EMBL" id="UYSL01021050">
    <property type="protein sequence ID" value="VDL77055.1"/>
    <property type="molecule type" value="Genomic_DNA"/>
</dbReference>
<dbReference type="InterPro" id="IPR020846">
    <property type="entry name" value="MFS_dom"/>
</dbReference>
<feature type="transmembrane region" description="Helical" evidence="6">
    <location>
        <begin position="163"/>
        <end position="181"/>
    </location>
</feature>
<evidence type="ECO:0000256" key="4">
    <source>
        <dbReference type="ARBA" id="ARBA00023136"/>
    </source>
</evidence>
<reference evidence="10" key="1">
    <citation type="submission" date="2017-02" db="UniProtKB">
        <authorList>
            <consortium name="WormBaseParasite"/>
        </authorList>
    </citation>
    <scope>IDENTIFICATION</scope>
</reference>
<dbReference type="GO" id="GO:0015149">
    <property type="term" value="F:hexose transmembrane transporter activity"/>
    <property type="evidence" value="ECO:0007669"/>
    <property type="project" value="TreeGrafter"/>
</dbReference>
<protein>
    <submittedName>
        <fullName evidence="10">MFS domain-containing protein</fullName>
    </submittedName>
</protein>
<keyword evidence="4 6" id="KW-0472">Membrane</keyword>
<dbReference type="InterPro" id="IPR036259">
    <property type="entry name" value="MFS_trans_sf"/>
</dbReference>
<reference evidence="8 9" key="2">
    <citation type="submission" date="2018-11" db="EMBL/GenBank/DDBJ databases">
        <authorList>
            <consortium name="Pathogen Informatics"/>
        </authorList>
    </citation>
    <scope>NUCLEOTIDE SEQUENCE [LARGE SCALE GENOMIC DNA]</scope>
</reference>
<dbReference type="PROSITE" id="PS50850">
    <property type="entry name" value="MFS"/>
    <property type="match status" value="1"/>
</dbReference>
<dbReference type="WBParaSite" id="NBR_0001346501-mRNA-1">
    <property type="protein sequence ID" value="NBR_0001346501-mRNA-1"/>
    <property type="gene ID" value="NBR_0001346501"/>
</dbReference>
<evidence type="ECO:0000256" key="3">
    <source>
        <dbReference type="ARBA" id="ARBA00022989"/>
    </source>
</evidence>
<keyword evidence="3 6" id="KW-1133">Transmembrane helix</keyword>
<proteinExistence type="predicted"/>
<dbReference type="SUPFAM" id="SSF103473">
    <property type="entry name" value="MFS general substrate transporter"/>
    <property type="match status" value="1"/>
</dbReference>
<sequence length="183" mass="20174">MYCIQPAVFRTFSRSCTLYVETMSNLARRVVSCSEYVPVPHQTGHGKFVGRKPEKLQPPDPDESERLVSLESDGSETRLGASKEKGAGKGGGFVFGYQLLITNPAQAAFIEFVDHSYNKTHGESKDAKTIEFIWGIIVSSFFWGATIGSLLIQTVSDRLGRKIGILVMFIIQNVACALEILSH</sequence>
<dbReference type="AlphaFoldDB" id="A0A0N4YAN6"/>
<feature type="transmembrane region" description="Helical" evidence="6">
    <location>
        <begin position="132"/>
        <end position="151"/>
    </location>
</feature>
<dbReference type="PANTHER" id="PTHR23503">
    <property type="entry name" value="SOLUTE CARRIER FAMILY 2"/>
    <property type="match status" value="1"/>
</dbReference>
<keyword evidence="9" id="KW-1185">Reference proteome</keyword>
<dbReference type="Pfam" id="PF00083">
    <property type="entry name" value="Sugar_tr"/>
    <property type="match status" value="1"/>
</dbReference>
<feature type="domain" description="Major facilitator superfamily (MFS) profile" evidence="7">
    <location>
        <begin position="84"/>
        <end position="183"/>
    </location>
</feature>
<evidence type="ECO:0000256" key="6">
    <source>
        <dbReference type="SAM" id="Phobius"/>
    </source>
</evidence>
<feature type="region of interest" description="Disordered" evidence="5">
    <location>
        <begin position="44"/>
        <end position="84"/>
    </location>
</feature>
<dbReference type="Proteomes" id="UP000271162">
    <property type="component" value="Unassembled WGS sequence"/>
</dbReference>
<name>A0A0N4YAN6_NIPBR</name>
<evidence type="ECO:0000313" key="10">
    <source>
        <dbReference type="WBParaSite" id="NBR_0001346501-mRNA-1"/>
    </source>
</evidence>